<name>A0A916YU92_9BACT</name>
<evidence type="ECO:0000259" key="12">
    <source>
        <dbReference type="Pfam" id="PF02705"/>
    </source>
</evidence>
<comment type="caution">
    <text evidence="14">The sequence shown here is derived from an EMBL/GenBank/DDBJ whole genome shotgun (WGS) entry which is preliminary data.</text>
</comment>
<evidence type="ECO:0000256" key="9">
    <source>
        <dbReference type="ARBA" id="ARBA00023065"/>
    </source>
</evidence>
<dbReference type="Pfam" id="PF02705">
    <property type="entry name" value="K_trans"/>
    <property type="match status" value="1"/>
</dbReference>
<protein>
    <recommendedName>
        <fullName evidence="11">Probable potassium transport system protein Kup</fullName>
    </recommendedName>
</protein>
<keyword evidence="3 11" id="KW-1003">Cell membrane</keyword>
<comment type="function">
    <text evidence="11">Transport of potassium into the cell. Likely operates as a K(+):H(+) symporter.</text>
</comment>
<keyword evidence="7 11" id="KW-0630">Potassium</keyword>
<comment type="catalytic activity">
    <reaction evidence="11">
        <text>K(+)(in) + H(+)(in) = K(+)(out) + H(+)(out)</text>
        <dbReference type="Rhea" id="RHEA:28490"/>
        <dbReference type="ChEBI" id="CHEBI:15378"/>
        <dbReference type="ChEBI" id="CHEBI:29103"/>
    </reaction>
</comment>
<dbReference type="GO" id="GO:0005886">
    <property type="term" value="C:plasma membrane"/>
    <property type="evidence" value="ECO:0007669"/>
    <property type="project" value="UniProtKB-SubCell"/>
</dbReference>
<proteinExistence type="inferred from homology"/>
<gene>
    <name evidence="11 14" type="primary">kup</name>
    <name evidence="14" type="ORF">GCM10011514_26950</name>
</gene>
<evidence type="ECO:0000256" key="5">
    <source>
        <dbReference type="ARBA" id="ARBA00022692"/>
    </source>
</evidence>
<feature type="transmembrane region" description="Helical" evidence="11">
    <location>
        <begin position="416"/>
        <end position="437"/>
    </location>
</feature>
<dbReference type="HAMAP" id="MF_01522">
    <property type="entry name" value="Kup"/>
    <property type="match status" value="1"/>
</dbReference>
<dbReference type="InterPro" id="IPR023051">
    <property type="entry name" value="Kup"/>
</dbReference>
<dbReference type="InterPro" id="IPR053951">
    <property type="entry name" value="K_trans_N"/>
</dbReference>
<comment type="subcellular location">
    <subcellularLocation>
        <location evidence="11">Cell membrane</location>
        <topology evidence="11">Multi-pass membrane protein</topology>
    </subcellularLocation>
    <subcellularLocation>
        <location evidence="1">Membrane</location>
        <topology evidence="1">Multi-pass membrane protein</topology>
    </subcellularLocation>
</comment>
<evidence type="ECO:0000256" key="2">
    <source>
        <dbReference type="ARBA" id="ARBA00022448"/>
    </source>
</evidence>
<keyword evidence="15" id="KW-1185">Reference proteome</keyword>
<feature type="transmembrane region" description="Helical" evidence="11">
    <location>
        <begin position="307"/>
        <end position="339"/>
    </location>
</feature>
<feature type="domain" description="K+ potassium transporter C-terminal" evidence="13">
    <location>
        <begin position="498"/>
        <end position="654"/>
    </location>
</feature>
<dbReference type="InterPro" id="IPR003855">
    <property type="entry name" value="K+_transporter"/>
</dbReference>
<feature type="transmembrane region" description="Helical" evidence="11">
    <location>
        <begin position="391"/>
        <end position="409"/>
    </location>
</feature>
<sequence>MQTFFTNNQKIKVSLTGNEQGSGNHSNGHHHHNLDKVSAAGLLIAMGIIYGDIGTSPLYVLKAIAGTEVINEAIILGALSCVFWTLTMQTTLKYVILTLRADNRGEGGILALFALVRRHARWLTVPAIIGASALLADGIITPPISVASAIEGLRIKFPDIQQDTIVKIVIAIISILFIVQIFGTKKVGYLFGPFMLAWFSMLAILGGAWIAKDFTVLKAVNPYYAYQLLVKHPGGFWILGSVFLCTTGAEALYSDLGHCGRGNIRISWVFVKICLLLNYFGQGVYVMSLNGQMLGDKNPFYNLMPEWFLPFGIFIATSAAIIASQALISGSFTLISEAIRLNFWPKIKVNYPSDQKGQIYVPSINILLWIGCVGVVLYFRESSAMEAAYGLSITMTMLMTTTLMAYYLYAKKYNIWGIIAFIFIYFCIEVAFLIANLQKFPHGGYVSLIIAGIIALVMYIWIRAFKIKARLTEYEKLDKYTESLKELSSDITVPKYATHLVFLSNAGRASEIENKIIYSIFQKRPKRADVYWFVHVDTVDDPYTMEYKVMTVADDDVYKVNFRLGFRVPHKINLYFRRVLEDMVKNGEVDIRSRYESLNRHNVIGDFRFVVLERFLSYENELPFWEGLVMRAYFFIKQYTPSEDKWFGLDSSAVKVEKVPFIIKAIDNINLKRIPWATNGSGQTNGH</sequence>
<evidence type="ECO:0000256" key="7">
    <source>
        <dbReference type="ARBA" id="ARBA00022958"/>
    </source>
</evidence>
<evidence type="ECO:0000256" key="10">
    <source>
        <dbReference type="ARBA" id="ARBA00023136"/>
    </source>
</evidence>
<dbReference type="PANTHER" id="PTHR30540:SF83">
    <property type="entry name" value="K+ POTASSIUM TRANSPORTER"/>
    <property type="match status" value="1"/>
</dbReference>
<reference evidence="14" key="1">
    <citation type="journal article" date="2014" name="Int. J. Syst. Evol. Microbiol.">
        <title>Complete genome sequence of Corynebacterium casei LMG S-19264T (=DSM 44701T), isolated from a smear-ripened cheese.</title>
        <authorList>
            <consortium name="US DOE Joint Genome Institute (JGI-PGF)"/>
            <person name="Walter F."/>
            <person name="Albersmeier A."/>
            <person name="Kalinowski J."/>
            <person name="Ruckert C."/>
        </authorList>
    </citation>
    <scope>NUCLEOTIDE SEQUENCE</scope>
    <source>
        <strain evidence="14">CGMCC 1.15958</strain>
    </source>
</reference>
<keyword evidence="4 11" id="KW-0633">Potassium transport</keyword>
<dbReference type="InterPro" id="IPR053952">
    <property type="entry name" value="K_trans_C"/>
</dbReference>
<dbReference type="Proteomes" id="UP000609064">
    <property type="component" value="Unassembled WGS sequence"/>
</dbReference>
<feature type="transmembrane region" description="Helical" evidence="11">
    <location>
        <begin position="39"/>
        <end position="61"/>
    </location>
</feature>
<keyword evidence="9 11" id="KW-0406">Ion transport</keyword>
<evidence type="ECO:0000259" key="13">
    <source>
        <dbReference type="Pfam" id="PF22776"/>
    </source>
</evidence>
<dbReference type="Pfam" id="PF22776">
    <property type="entry name" value="K_trans_C"/>
    <property type="match status" value="1"/>
</dbReference>
<evidence type="ECO:0000256" key="1">
    <source>
        <dbReference type="ARBA" id="ARBA00004141"/>
    </source>
</evidence>
<feature type="transmembrane region" description="Helical" evidence="11">
    <location>
        <begin position="73"/>
        <end position="96"/>
    </location>
</feature>
<keyword evidence="10 11" id="KW-0472">Membrane</keyword>
<comment type="similarity">
    <text evidence="11">Belongs to the HAK/KUP transporter (TC 2.A.72) family.</text>
</comment>
<accession>A0A916YU92</accession>
<evidence type="ECO:0000256" key="11">
    <source>
        <dbReference type="HAMAP-Rule" id="MF_01522"/>
    </source>
</evidence>
<dbReference type="PANTHER" id="PTHR30540">
    <property type="entry name" value="OSMOTIC STRESS POTASSIUM TRANSPORTER"/>
    <property type="match status" value="1"/>
</dbReference>
<feature type="transmembrane region" description="Helical" evidence="11">
    <location>
        <begin position="443"/>
        <end position="462"/>
    </location>
</feature>
<keyword evidence="6 11" id="KW-0769">Symport</keyword>
<evidence type="ECO:0000256" key="4">
    <source>
        <dbReference type="ARBA" id="ARBA00022538"/>
    </source>
</evidence>
<dbReference type="EMBL" id="BMKK01000005">
    <property type="protein sequence ID" value="GGD61528.1"/>
    <property type="molecule type" value="Genomic_DNA"/>
</dbReference>
<keyword evidence="8 11" id="KW-1133">Transmembrane helix</keyword>
<keyword evidence="2 11" id="KW-0813">Transport</keyword>
<evidence type="ECO:0000256" key="3">
    <source>
        <dbReference type="ARBA" id="ARBA00022475"/>
    </source>
</evidence>
<dbReference type="AlphaFoldDB" id="A0A916YU92"/>
<evidence type="ECO:0000256" key="8">
    <source>
        <dbReference type="ARBA" id="ARBA00022989"/>
    </source>
</evidence>
<evidence type="ECO:0000313" key="15">
    <source>
        <dbReference type="Proteomes" id="UP000609064"/>
    </source>
</evidence>
<dbReference type="GO" id="GO:0015079">
    <property type="term" value="F:potassium ion transmembrane transporter activity"/>
    <property type="evidence" value="ECO:0007669"/>
    <property type="project" value="UniProtKB-UniRule"/>
</dbReference>
<reference evidence="14" key="2">
    <citation type="submission" date="2020-09" db="EMBL/GenBank/DDBJ databases">
        <authorList>
            <person name="Sun Q."/>
            <person name="Zhou Y."/>
        </authorList>
    </citation>
    <scope>NUCLEOTIDE SEQUENCE</scope>
    <source>
        <strain evidence="14">CGMCC 1.15958</strain>
    </source>
</reference>
<feature type="transmembrane region" description="Helical" evidence="11">
    <location>
        <begin position="234"/>
        <end position="254"/>
    </location>
</feature>
<dbReference type="GO" id="GO:0015293">
    <property type="term" value="F:symporter activity"/>
    <property type="evidence" value="ECO:0007669"/>
    <property type="project" value="UniProtKB-UniRule"/>
</dbReference>
<keyword evidence="5 11" id="KW-0812">Transmembrane</keyword>
<feature type="transmembrane region" description="Helical" evidence="11">
    <location>
        <begin position="164"/>
        <end position="182"/>
    </location>
</feature>
<feature type="domain" description="K+ potassium transporter integral membrane" evidence="12">
    <location>
        <begin position="43"/>
        <end position="476"/>
    </location>
</feature>
<feature type="transmembrane region" description="Helical" evidence="11">
    <location>
        <begin position="189"/>
        <end position="211"/>
    </location>
</feature>
<feature type="transmembrane region" description="Helical" evidence="11">
    <location>
        <begin position="359"/>
        <end position="379"/>
    </location>
</feature>
<evidence type="ECO:0000313" key="14">
    <source>
        <dbReference type="EMBL" id="GGD61528.1"/>
    </source>
</evidence>
<feature type="transmembrane region" description="Helical" evidence="11">
    <location>
        <begin position="266"/>
        <end position="287"/>
    </location>
</feature>
<organism evidence="14 15">
    <name type="scientific">Emticicia aquatilis</name>
    <dbReference type="NCBI Taxonomy" id="1537369"/>
    <lineage>
        <taxon>Bacteria</taxon>
        <taxon>Pseudomonadati</taxon>
        <taxon>Bacteroidota</taxon>
        <taxon>Cytophagia</taxon>
        <taxon>Cytophagales</taxon>
        <taxon>Leadbetterellaceae</taxon>
        <taxon>Emticicia</taxon>
    </lineage>
</organism>
<evidence type="ECO:0000256" key="6">
    <source>
        <dbReference type="ARBA" id="ARBA00022847"/>
    </source>
</evidence>